<accession>A0A2N3PPC8</accession>
<organism evidence="2 3">
    <name type="scientific">Telmatospirillum siberiense</name>
    <dbReference type="NCBI Taxonomy" id="382514"/>
    <lineage>
        <taxon>Bacteria</taxon>
        <taxon>Pseudomonadati</taxon>
        <taxon>Pseudomonadota</taxon>
        <taxon>Alphaproteobacteria</taxon>
        <taxon>Rhodospirillales</taxon>
        <taxon>Rhodospirillaceae</taxon>
        <taxon>Telmatospirillum</taxon>
    </lineage>
</organism>
<dbReference type="PANTHER" id="PTHR43677">
    <property type="entry name" value="SHORT-CHAIN DEHYDROGENASE/REDUCTASE"/>
    <property type="match status" value="1"/>
</dbReference>
<dbReference type="PANTHER" id="PTHR43677:SF1">
    <property type="entry name" value="ACRYLYL-COA REDUCTASE ACUI-RELATED"/>
    <property type="match status" value="1"/>
</dbReference>
<dbReference type="NCBIfam" id="TIGR02823">
    <property type="entry name" value="oxido_YhdH"/>
    <property type="match status" value="1"/>
</dbReference>
<sequence length="334" mass="35056">MSDDQFSALVLEERDGKVTAGIQRLSDDRLPPGDVTVRVKASTLNYKDGMILKGIGRLVRSYPHVPGVDFAGVVETSAHAEFKPGDEVVLTGWRVGEVHWGGYAQKARVKGDWLVKRPSALSLRQTMAIGTAGFTAMLAILSLEEHGLSPDKGEVLVTGAAGGVGSVAVAVLAHLGYQVAASTGRASEHDYLRSLGATTIIERAELATPPSRPLAAERWAGAIDAVGGTTLASVLSAVKYRGSVAACGLAGGNELVTTVLPFLLRGVNLLGIDSVMCPKATRIAAWERLSRDLPLGKLDALTSSAGLKDLPDLADKILHGQVRGRLVIDVDEVA</sequence>
<dbReference type="Proteomes" id="UP000233293">
    <property type="component" value="Unassembled WGS sequence"/>
</dbReference>
<dbReference type="InterPro" id="IPR036291">
    <property type="entry name" value="NAD(P)-bd_dom_sf"/>
</dbReference>
<reference evidence="3" key="1">
    <citation type="submission" date="2017-12" db="EMBL/GenBank/DDBJ databases">
        <title>Draft genome sequence of Telmatospirillum siberiense 26-4b1T, an acidotolerant peatland alphaproteobacterium potentially involved in sulfur cycling.</title>
        <authorList>
            <person name="Hausmann B."/>
            <person name="Pjevac P."/>
            <person name="Schreck K."/>
            <person name="Herbold C.W."/>
            <person name="Daims H."/>
            <person name="Wagner M."/>
            <person name="Pester M."/>
            <person name="Loy A."/>
        </authorList>
    </citation>
    <scope>NUCLEOTIDE SEQUENCE [LARGE SCALE GENOMIC DNA]</scope>
    <source>
        <strain evidence="3">26-4b1</strain>
    </source>
</reference>
<keyword evidence="3" id="KW-1185">Reference proteome</keyword>
<dbReference type="InterPro" id="IPR013149">
    <property type="entry name" value="ADH-like_C"/>
</dbReference>
<evidence type="ECO:0000313" key="2">
    <source>
        <dbReference type="EMBL" id="PKU22248.1"/>
    </source>
</evidence>
<dbReference type="Gene3D" id="3.90.180.10">
    <property type="entry name" value="Medium-chain alcohol dehydrogenases, catalytic domain"/>
    <property type="match status" value="1"/>
</dbReference>
<dbReference type="SUPFAM" id="SSF51735">
    <property type="entry name" value="NAD(P)-binding Rossmann-fold domains"/>
    <property type="match status" value="1"/>
</dbReference>
<dbReference type="AlphaFoldDB" id="A0A2N3PPC8"/>
<proteinExistence type="predicted"/>
<gene>
    <name evidence="2" type="ORF">CWS72_22535</name>
</gene>
<dbReference type="InterPro" id="IPR051397">
    <property type="entry name" value="Zn-ADH-like_protein"/>
</dbReference>
<feature type="domain" description="Enoyl reductase (ER)" evidence="1">
    <location>
        <begin position="21"/>
        <end position="328"/>
    </location>
</feature>
<dbReference type="InterPro" id="IPR014188">
    <property type="entry name" value="Acrylyl-CoA_reductase_AcuI"/>
</dbReference>
<dbReference type="Gene3D" id="3.40.50.720">
    <property type="entry name" value="NAD(P)-binding Rossmann-like Domain"/>
    <property type="match status" value="1"/>
</dbReference>
<dbReference type="InterPro" id="IPR011032">
    <property type="entry name" value="GroES-like_sf"/>
</dbReference>
<dbReference type="RefSeq" id="WP_101252907.1">
    <property type="nucleotide sequence ID" value="NZ_PIUM01000035.1"/>
</dbReference>
<dbReference type="SUPFAM" id="SSF50129">
    <property type="entry name" value="GroES-like"/>
    <property type="match status" value="1"/>
</dbReference>
<dbReference type="InterPro" id="IPR020843">
    <property type="entry name" value="ER"/>
</dbReference>
<dbReference type="Pfam" id="PF08240">
    <property type="entry name" value="ADH_N"/>
    <property type="match status" value="1"/>
</dbReference>
<dbReference type="Pfam" id="PF00107">
    <property type="entry name" value="ADH_zinc_N"/>
    <property type="match status" value="1"/>
</dbReference>
<comment type="caution">
    <text evidence="2">The sequence shown here is derived from an EMBL/GenBank/DDBJ whole genome shotgun (WGS) entry which is preliminary data.</text>
</comment>
<dbReference type="OrthoDB" id="9782155at2"/>
<evidence type="ECO:0000259" key="1">
    <source>
        <dbReference type="SMART" id="SM00829"/>
    </source>
</evidence>
<dbReference type="EMBL" id="PIUM01000035">
    <property type="protein sequence ID" value="PKU22248.1"/>
    <property type="molecule type" value="Genomic_DNA"/>
</dbReference>
<name>A0A2N3PPC8_9PROT</name>
<dbReference type="InterPro" id="IPR013154">
    <property type="entry name" value="ADH-like_N"/>
</dbReference>
<protein>
    <submittedName>
        <fullName evidence="2">Oxidoreductase</fullName>
    </submittedName>
</protein>
<dbReference type="CDD" id="cd08288">
    <property type="entry name" value="MDR_yhdh"/>
    <property type="match status" value="1"/>
</dbReference>
<dbReference type="SMART" id="SM00829">
    <property type="entry name" value="PKS_ER"/>
    <property type="match status" value="1"/>
</dbReference>
<evidence type="ECO:0000313" key="3">
    <source>
        <dbReference type="Proteomes" id="UP000233293"/>
    </source>
</evidence>
<dbReference type="GO" id="GO:0043957">
    <property type="term" value="F:acryloyl-CoA reductase (NADPH) activity"/>
    <property type="evidence" value="ECO:0007669"/>
    <property type="project" value="TreeGrafter"/>
</dbReference>